<dbReference type="AlphaFoldDB" id="A0A6A4NU87"/>
<evidence type="ECO:0000313" key="2">
    <source>
        <dbReference type="EMBL" id="KAE9594275.1"/>
    </source>
</evidence>
<reference evidence="3" key="1">
    <citation type="journal article" date="2020" name="Nat. Commun.">
        <title>Genome sequence of the cluster root forming white lupin.</title>
        <authorList>
            <person name="Hufnagel B."/>
            <person name="Marques A."/>
            <person name="Soriano A."/>
            <person name="Marques L."/>
            <person name="Divol F."/>
            <person name="Doumas P."/>
            <person name="Sallet E."/>
            <person name="Mancinotti D."/>
            <person name="Carrere S."/>
            <person name="Marande W."/>
            <person name="Arribat S."/>
            <person name="Keller J."/>
            <person name="Huneau C."/>
            <person name="Blein T."/>
            <person name="Aime D."/>
            <person name="Laguerre M."/>
            <person name="Taylor J."/>
            <person name="Schubert V."/>
            <person name="Nelson M."/>
            <person name="Geu-Flores F."/>
            <person name="Crespi M."/>
            <person name="Gallardo-Guerrero K."/>
            <person name="Delaux P.-M."/>
            <person name="Salse J."/>
            <person name="Berges H."/>
            <person name="Guyot R."/>
            <person name="Gouzy J."/>
            <person name="Peret B."/>
        </authorList>
    </citation>
    <scope>NUCLEOTIDE SEQUENCE [LARGE SCALE GENOMIC DNA]</scope>
    <source>
        <strain evidence="3">cv. Amiga</strain>
    </source>
</reference>
<accession>A0A6A4NU87</accession>
<evidence type="ECO:0008006" key="4">
    <source>
        <dbReference type="Google" id="ProtNLM"/>
    </source>
</evidence>
<comment type="caution">
    <text evidence="2">The sequence shown here is derived from an EMBL/GenBank/DDBJ whole genome shotgun (WGS) entry which is preliminary data.</text>
</comment>
<keyword evidence="1" id="KW-0472">Membrane</keyword>
<evidence type="ECO:0000256" key="1">
    <source>
        <dbReference type="SAM" id="Phobius"/>
    </source>
</evidence>
<dbReference type="EMBL" id="WOCE01000018">
    <property type="protein sequence ID" value="KAE9594275.1"/>
    <property type="molecule type" value="Genomic_DNA"/>
</dbReference>
<feature type="transmembrane region" description="Helical" evidence="1">
    <location>
        <begin position="12"/>
        <end position="31"/>
    </location>
</feature>
<protein>
    <recommendedName>
        <fullName evidence="4">Reverse transcriptase zinc-binding domain-containing protein</fullName>
    </recommendedName>
</protein>
<name>A0A6A4NU87_LUPAL</name>
<keyword evidence="1" id="KW-0812">Transmembrane</keyword>
<evidence type="ECO:0000313" key="3">
    <source>
        <dbReference type="Proteomes" id="UP000447434"/>
    </source>
</evidence>
<sequence length="127" mass="14943">MILGLVIKVLRWFSLDYSVLLLTIILGWVTMVRGGKAGNRWRRSLFDREESLAKNLYDLIKNHSCTRGSIDRWRWGLHSSGDYSVKTSYLAQLNHQQSPIGKELQTYWINCVPLNICCFVWKLIRRR</sequence>
<keyword evidence="3" id="KW-1185">Reference proteome</keyword>
<organism evidence="2 3">
    <name type="scientific">Lupinus albus</name>
    <name type="common">White lupine</name>
    <name type="synonym">Lupinus termis</name>
    <dbReference type="NCBI Taxonomy" id="3870"/>
    <lineage>
        <taxon>Eukaryota</taxon>
        <taxon>Viridiplantae</taxon>
        <taxon>Streptophyta</taxon>
        <taxon>Embryophyta</taxon>
        <taxon>Tracheophyta</taxon>
        <taxon>Spermatophyta</taxon>
        <taxon>Magnoliopsida</taxon>
        <taxon>eudicotyledons</taxon>
        <taxon>Gunneridae</taxon>
        <taxon>Pentapetalae</taxon>
        <taxon>rosids</taxon>
        <taxon>fabids</taxon>
        <taxon>Fabales</taxon>
        <taxon>Fabaceae</taxon>
        <taxon>Papilionoideae</taxon>
        <taxon>50 kb inversion clade</taxon>
        <taxon>genistoids sensu lato</taxon>
        <taxon>core genistoids</taxon>
        <taxon>Genisteae</taxon>
        <taxon>Lupinus</taxon>
    </lineage>
</organism>
<keyword evidence="1" id="KW-1133">Transmembrane helix</keyword>
<dbReference type="Proteomes" id="UP000447434">
    <property type="component" value="Chromosome 18"/>
</dbReference>
<gene>
    <name evidence="2" type="ORF">Lalb_Chr18g0052061</name>
</gene>
<proteinExistence type="predicted"/>